<dbReference type="EMBL" id="JAGSOY010000040">
    <property type="protein sequence ID" value="MBU2712532.1"/>
    <property type="molecule type" value="Genomic_DNA"/>
</dbReference>
<evidence type="ECO:0000313" key="4">
    <source>
        <dbReference type="Proteomes" id="UP000690515"/>
    </source>
</evidence>
<dbReference type="PANTHER" id="PTHR33178">
    <property type="match status" value="1"/>
</dbReference>
<dbReference type="SMART" id="SM00886">
    <property type="entry name" value="Dabb"/>
    <property type="match status" value="1"/>
</dbReference>
<keyword evidence="4" id="KW-1185">Reference proteome</keyword>
<dbReference type="InterPro" id="IPR044662">
    <property type="entry name" value="HS1/DABB1-like"/>
</dbReference>
<dbReference type="RefSeq" id="WP_215820759.1">
    <property type="nucleotide sequence ID" value="NZ_JAGSOY010000040.1"/>
</dbReference>
<sequence length="100" mass="11440">MVCHIVLLKCKSTVTEEDFRQLEAALQGLVGKIPGLQQVEFNKNTSPEGKHQGYTHGFYMMFEDLTTRDVYLTHPEHQQVKPFIRNVLADEPEALLVIDL</sequence>
<proteinExistence type="predicted"/>
<evidence type="ECO:0000259" key="2">
    <source>
        <dbReference type="PROSITE" id="PS51502"/>
    </source>
</evidence>
<dbReference type="SUPFAM" id="SSF54909">
    <property type="entry name" value="Dimeric alpha+beta barrel"/>
    <property type="match status" value="1"/>
</dbReference>
<reference evidence="3 4" key="1">
    <citation type="submission" date="2021-04" db="EMBL/GenBank/DDBJ databases">
        <authorList>
            <person name="Pira H."/>
            <person name="Risdian C."/>
            <person name="Wink J."/>
        </authorList>
    </citation>
    <scope>NUCLEOTIDE SEQUENCE [LARGE SCALE GENOMIC DNA]</scope>
    <source>
        <strain evidence="3 4">WH53</strain>
    </source>
</reference>
<organism evidence="3 4">
    <name type="scientific">Zooshikella harenae</name>
    <dbReference type="NCBI Taxonomy" id="2827238"/>
    <lineage>
        <taxon>Bacteria</taxon>
        <taxon>Pseudomonadati</taxon>
        <taxon>Pseudomonadota</taxon>
        <taxon>Gammaproteobacteria</taxon>
        <taxon>Oceanospirillales</taxon>
        <taxon>Zooshikellaceae</taxon>
        <taxon>Zooshikella</taxon>
    </lineage>
</organism>
<dbReference type="InterPro" id="IPR011008">
    <property type="entry name" value="Dimeric_a/b-barrel"/>
</dbReference>
<dbReference type="Gene3D" id="3.30.70.100">
    <property type="match status" value="1"/>
</dbReference>
<protein>
    <submittedName>
        <fullName evidence="3">Dabb family protein</fullName>
    </submittedName>
</protein>
<dbReference type="Proteomes" id="UP000690515">
    <property type="component" value="Unassembled WGS sequence"/>
</dbReference>
<comment type="subunit">
    <text evidence="1">Homodimer.</text>
</comment>
<dbReference type="Pfam" id="PF07876">
    <property type="entry name" value="Dabb"/>
    <property type="match status" value="1"/>
</dbReference>
<dbReference type="PROSITE" id="PS51502">
    <property type="entry name" value="S_R_A_B_BARREL"/>
    <property type="match status" value="1"/>
</dbReference>
<accession>A0ABS5ZEP3</accession>
<evidence type="ECO:0000313" key="3">
    <source>
        <dbReference type="EMBL" id="MBU2712532.1"/>
    </source>
</evidence>
<dbReference type="InterPro" id="IPR013097">
    <property type="entry name" value="Dabb"/>
</dbReference>
<gene>
    <name evidence="3" type="ORF">KCG35_15800</name>
</gene>
<feature type="domain" description="Stress-response A/B barrel" evidence="2">
    <location>
        <begin position="2"/>
        <end position="100"/>
    </location>
</feature>
<name>A0ABS5ZEP3_9GAMM</name>
<comment type="caution">
    <text evidence="3">The sequence shown here is derived from an EMBL/GenBank/DDBJ whole genome shotgun (WGS) entry which is preliminary data.</text>
</comment>
<evidence type="ECO:0000256" key="1">
    <source>
        <dbReference type="ARBA" id="ARBA00011738"/>
    </source>
</evidence>
<dbReference type="PANTHER" id="PTHR33178:SF10">
    <property type="entry name" value="STRESS-RESPONSE A_B BARREL DOMAIN-CONTAINING PROTEIN"/>
    <property type="match status" value="1"/>
</dbReference>